<keyword evidence="3 6" id="KW-0812">Transmembrane</keyword>
<evidence type="ECO:0000256" key="2">
    <source>
        <dbReference type="ARBA" id="ARBA00009074"/>
    </source>
</evidence>
<reference evidence="8" key="1">
    <citation type="journal article" date="2017" name="Plant J.">
        <title>The pomegranate (Punica granatum L.) genome and the genomics of punicalagin biosynthesis.</title>
        <authorList>
            <person name="Qin G."/>
            <person name="Xu C."/>
            <person name="Ming R."/>
            <person name="Tang H."/>
            <person name="Guyot R."/>
            <person name="Kramer E.M."/>
            <person name="Hu Y."/>
            <person name="Yi X."/>
            <person name="Qi Y."/>
            <person name="Xu X."/>
            <person name="Gao Z."/>
            <person name="Pan H."/>
            <person name="Jian J."/>
            <person name="Tian Y."/>
            <person name="Yue Z."/>
            <person name="Xu Y."/>
        </authorList>
    </citation>
    <scope>NUCLEOTIDE SEQUENCE [LARGE SCALE GENOMIC DNA]</scope>
    <source>
        <strain evidence="8">cv. Dabenzi</strain>
    </source>
</reference>
<reference evidence="7" key="2">
    <citation type="submission" date="2017-06" db="EMBL/GenBank/DDBJ databases">
        <title>The pomegranate genome and the genomics of punicalagin biosynthesis.</title>
        <authorList>
            <person name="Xu C."/>
        </authorList>
    </citation>
    <scope>NUCLEOTIDE SEQUENCE [LARGE SCALE GENOMIC DNA]</scope>
    <source>
        <tissue evidence="7">Fresh leaf</tissue>
    </source>
</reference>
<feature type="transmembrane region" description="Helical" evidence="6">
    <location>
        <begin position="193"/>
        <end position="212"/>
    </location>
</feature>
<dbReference type="Proteomes" id="UP000515151">
    <property type="component" value="Chromosome 3"/>
</dbReference>
<keyword evidence="4 6" id="KW-1133">Transmembrane helix</keyword>
<keyword evidence="9" id="KW-1185">Reference proteome</keyword>
<dbReference type="InterPro" id="IPR007749">
    <property type="entry name" value="DUF677"/>
</dbReference>
<evidence type="ECO:0000256" key="5">
    <source>
        <dbReference type="ARBA" id="ARBA00023136"/>
    </source>
</evidence>
<evidence type="ECO:0000256" key="4">
    <source>
        <dbReference type="ARBA" id="ARBA00022989"/>
    </source>
</evidence>
<protein>
    <submittedName>
        <fullName evidence="10 11">UPF0496 protein At2g18630-like</fullName>
    </submittedName>
</protein>
<name>A0A218W0H8_PUNGR</name>
<dbReference type="PANTHER" id="PTHR31113">
    <property type="entry name" value="UPF0496 PROTEIN 3-RELATED"/>
    <property type="match status" value="1"/>
</dbReference>
<evidence type="ECO:0000313" key="7">
    <source>
        <dbReference type="EMBL" id="OWM66337.1"/>
    </source>
</evidence>
<dbReference type="GeneID" id="116200143"/>
<comment type="similarity">
    <text evidence="2">Belongs to the UPF0496 family.</text>
</comment>
<dbReference type="RefSeq" id="XP_031386722.1">
    <property type="nucleotide sequence ID" value="XM_031530862.1"/>
</dbReference>
<dbReference type="AlphaFoldDB" id="A0A218W0H8"/>
<dbReference type="GO" id="GO:0016020">
    <property type="term" value="C:membrane"/>
    <property type="evidence" value="ECO:0007669"/>
    <property type="project" value="UniProtKB-SubCell"/>
</dbReference>
<dbReference type="PANTHER" id="PTHR31113:SF32">
    <property type="entry name" value="UPF0496 PLANT-LIKE PROTEIN"/>
    <property type="match status" value="1"/>
</dbReference>
<evidence type="ECO:0000256" key="3">
    <source>
        <dbReference type="ARBA" id="ARBA00022692"/>
    </source>
</evidence>
<dbReference type="Pfam" id="PF05055">
    <property type="entry name" value="DUF677"/>
    <property type="match status" value="1"/>
</dbReference>
<comment type="subcellular location">
    <subcellularLocation>
        <location evidence="1">Membrane</location>
    </subcellularLocation>
</comment>
<reference evidence="9" key="3">
    <citation type="journal article" date="2020" name="Plant Biotechnol. J.">
        <title>The pomegranate (Punica granatum L.) draft genome dissects genetic divergence between soft- and hard-seeded cultivars.</title>
        <authorList>
            <person name="Luo X."/>
            <person name="Li H."/>
            <person name="Wu Z."/>
            <person name="Yao W."/>
            <person name="Zhao P."/>
            <person name="Cao D."/>
            <person name="Yu H."/>
            <person name="Li K."/>
            <person name="Poudel K."/>
            <person name="Zhao D."/>
            <person name="Zhang F."/>
            <person name="Xia X."/>
            <person name="Chen L."/>
            <person name="Wang Q."/>
            <person name="Jing D."/>
            <person name="Cao S."/>
        </authorList>
    </citation>
    <scope>NUCLEOTIDE SEQUENCE [LARGE SCALE GENOMIC DNA]</scope>
</reference>
<dbReference type="EMBL" id="MTKT01005554">
    <property type="protein sequence ID" value="OWM66337.1"/>
    <property type="molecule type" value="Genomic_DNA"/>
</dbReference>
<evidence type="ECO:0000256" key="6">
    <source>
        <dbReference type="SAM" id="Phobius"/>
    </source>
</evidence>
<feature type="transmembrane region" description="Helical" evidence="6">
    <location>
        <begin position="166"/>
        <end position="187"/>
    </location>
</feature>
<dbReference type="Proteomes" id="UP000197138">
    <property type="component" value="Unassembled WGS sequence"/>
</dbReference>
<evidence type="ECO:0000313" key="9">
    <source>
        <dbReference type="Proteomes" id="UP000515151"/>
    </source>
</evidence>
<gene>
    <name evidence="10 11" type="primary">LOC116200143</name>
    <name evidence="7" type="ORF">CDL15_Pgr013554</name>
</gene>
<sequence length="322" mass="36574">MLAVDMAHQSLSLTSHRELTSSKLELDPEVVRGLLQSQRDKCDQDLFGLIEDYFETSNQTSNFFVALDKCLARARDSRLILMNAVSYFEEEAEREKKNGLDLEGIKYANTLRELEKFKTAGDPFGGEFSGLLQSVSDRQSGLQKQLRERKERVAKKLKSAETGRRASNVLFVAAFVSALILSVVAAAVGAQPVITALAGVLIMPIDSVGKWVNSLWKKRQKELKWESELLGLMEAFTFLDVEIIRVVVDNLENRIKYLMQNAELALGRDAAVRPAVGKIERETEWFTKTVEELDQRNHKWSQEIRIFLTFLLQKLIFKSNDD</sequence>
<organism evidence="7 8">
    <name type="scientific">Punica granatum</name>
    <name type="common">Pomegranate</name>
    <dbReference type="NCBI Taxonomy" id="22663"/>
    <lineage>
        <taxon>Eukaryota</taxon>
        <taxon>Viridiplantae</taxon>
        <taxon>Streptophyta</taxon>
        <taxon>Embryophyta</taxon>
        <taxon>Tracheophyta</taxon>
        <taxon>Spermatophyta</taxon>
        <taxon>Magnoliopsida</taxon>
        <taxon>eudicotyledons</taxon>
        <taxon>Gunneridae</taxon>
        <taxon>Pentapetalae</taxon>
        <taxon>rosids</taxon>
        <taxon>malvids</taxon>
        <taxon>Myrtales</taxon>
        <taxon>Lythraceae</taxon>
        <taxon>Punica</taxon>
    </lineage>
</organism>
<proteinExistence type="inferred from homology"/>
<evidence type="ECO:0000313" key="11">
    <source>
        <dbReference type="RefSeq" id="XP_031386723.1"/>
    </source>
</evidence>
<accession>A0A218W0H8</accession>
<evidence type="ECO:0000256" key="1">
    <source>
        <dbReference type="ARBA" id="ARBA00004370"/>
    </source>
</evidence>
<dbReference type="OrthoDB" id="781600at2759"/>
<dbReference type="RefSeq" id="XP_031386723.1">
    <property type="nucleotide sequence ID" value="XM_031530863.1"/>
</dbReference>
<evidence type="ECO:0000313" key="10">
    <source>
        <dbReference type="RefSeq" id="XP_031386722.1"/>
    </source>
</evidence>
<evidence type="ECO:0000313" key="8">
    <source>
        <dbReference type="Proteomes" id="UP000197138"/>
    </source>
</evidence>
<reference evidence="10 11" key="4">
    <citation type="submission" date="2025-04" db="UniProtKB">
        <authorList>
            <consortium name="RefSeq"/>
        </authorList>
    </citation>
    <scope>IDENTIFICATION</scope>
    <source>
        <tissue evidence="10 11">Leaf</tissue>
    </source>
</reference>
<keyword evidence="5 6" id="KW-0472">Membrane</keyword>